<dbReference type="Proteomes" id="UP000827976">
    <property type="component" value="Chromosome 19"/>
</dbReference>
<accession>A0ACB7TWF7</accession>
<evidence type="ECO:0000313" key="1">
    <source>
        <dbReference type="EMBL" id="KAH7652384.1"/>
    </source>
</evidence>
<proteinExistence type="predicted"/>
<dbReference type="EMBL" id="CM037029">
    <property type="protein sequence ID" value="KAH7652384.1"/>
    <property type="molecule type" value="Genomic_DNA"/>
</dbReference>
<name>A0ACB7TWF7_DIOAL</name>
<gene>
    <name evidence="1" type="ORF">IHE45_19G013900</name>
</gene>
<protein>
    <submittedName>
        <fullName evidence="1">Uncharacterized protein</fullName>
    </submittedName>
</protein>
<reference evidence="2" key="1">
    <citation type="journal article" date="2022" name="Nat. Commun.">
        <title>Chromosome evolution and the genetic basis of agronomically important traits in greater yam.</title>
        <authorList>
            <person name="Bredeson J.V."/>
            <person name="Lyons J.B."/>
            <person name="Oniyinde I.O."/>
            <person name="Okereke N.R."/>
            <person name="Kolade O."/>
            <person name="Nnabue I."/>
            <person name="Nwadili C.O."/>
            <person name="Hribova E."/>
            <person name="Parker M."/>
            <person name="Nwogha J."/>
            <person name="Shu S."/>
            <person name="Carlson J."/>
            <person name="Kariba R."/>
            <person name="Muthemba S."/>
            <person name="Knop K."/>
            <person name="Barton G.J."/>
            <person name="Sherwood A.V."/>
            <person name="Lopez-Montes A."/>
            <person name="Asiedu R."/>
            <person name="Jamnadass R."/>
            <person name="Muchugi A."/>
            <person name="Goodstein D."/>
            <person name="Egesi C.N."/>
            <person name="Featherston J."/>
            <person name="Asfaw A."/>
            <person name="Simpson G.G."/>
            <person name="Dolezel J."/>
            <person name="Hendre P.S."/>
            <person name="Van Deynze A."/>
            <person name="Kumar P.L."/>
            <person name="Obidiegwu J.E."/>
            <person name="Bhattacharjee R."/>
            <person name="Rokhsar D.S."/>
        </authorList>
    </citation>
    <scope>NUCLEOTIDE SEQUENCE [LARGE SCALE GENOMIC DNA]</scope>
    <source>
        <strain evidence="2">cv. TDa95/00328</strain>
    </source>
</reference>
<keyword evidence="2" id="KW-1185">Reference proteome</keyword>
<evidence type="ECO:0000313" key="2">
    <source>
        <dbReference type="Proteomes" id="UP000827976"/>
    </source>
</evidence>
<comment type="caution">
    <text evidence="1">The sequence shown here is derived from an EMBL/GenBank/DDBJ whole genome shotgun (WGS) entry which is preliminary data.</text>
</comment>
<organism evidence="1 2">
    <name type="scientific">Dioscorea alata</name>
    <name type="common">Purple yam</name>
    <dbReference type="NCBI Taxonomy" id="55571"/>
    <lineage>
        <taxon>Eukaryota</taxon>
        <taxon>Viridiplantae</taxon>
        <taxon>Streptophyta</taxon>
        <taxon>Embryophyta</taxon>
        <taxon>Tracheophyta</taxon>
        <taxon>Spermatophyta</taxon>
        <taxon>Magnoliopsida</taxon>
        <taxon>Liliopsida</taxon>
        <taxon>Dioscoreales</taxon>
        <taxon>Dioscoreaceae</taxon>
        <taxon>Dioscorea</taxon>
    </lineage>
</organism>
<sequence>MSSADLLPAPSDKPPVMVGSKIKRLDDPDHRFLRFASPHPFLSDHTSILAATATRVTTLPSVSASPPSPPSPPERRLLASGLIPGATSRLRRPIGLRISLNI</sequence>